<gene>
    <name evidence="1" type="ORF">EYF80_062059</name>
</gene>
<dbReference type="Proteomes" id="UP000314294">
    <property type="component" value="Unassembled WGS sequence"/>
</dbReference>
<comment type="caution">
    <text evidence="1">The sequence shown here is derived from an EMBL/GenBank/DDBJ whole genome shotgun (WGS) entry which is preliminary data.</text>
</comment>
<dbReference type="AlphaFoldDB" id="A0A4Z2EG93"/>
<organism evidence="1 2">
    <name type="scientific">Liparis tanakae</name>
    <name type="common">Tanaka's snailfish</name>
    <dbReference type="NCBI Taxonomy" id="230148"/>
    <lineage>
        <taxon>Eukaryota</taxon>
        <taxon>Metazoa</taxon>
        <taxon>Chordata</taxon>
        <taxon>Craniata</taxon>
        <taxon>Vertebrata</taxon>
        <taxon>Euteleostomi</taxon>
        <taxon>Actinopterygii</taxon>
        <taxon>Neopterygii</taxon>
        <taxon>Teleostei</taxon>
        <taxon>Neoteleostei</taxon>
        <taxon>Acanthomorphata</taxon>
        <taxon>Eupercaria</taxon>
        <taxon>Perciformes</taxon>
        <taxon>Cottioidei</taxon>
        <taxon>Cottales</taxon>
        <taxon>Liparidae</taxon>
        <taxon>Liparis</taxon>
    </lineage>
</organism>
<proteinExistence type="predicted"/>
<evidence type="ECO:0000313" key="1">
    <source>
        <dbReference type="EMBL" id="TNN27793.1"/>
    </source>
</evidence>
<protein>
    <submittedName>
        <fullName evidence="1">Uncharacterized protein</fullName>
    </submittedName>
</protein>
<keyword evidence="2" id="KW-1185">Reference proteome</keyword>
<accession>A0A4Z2EG93</accession>
<reference evidence="1 2" key="1">
    <citation type="submission" date="2019-03" db="EMBL/GenBank/DDBJ databases">
        <title>First draft genome of Liparis tanakae, snailfish: a comprehensive survey of snailfish specific genes.</title>
        <authorList>
            <person name="Kim W."/>
            <person name="Song I."/>
            <person name="Jeong J.-H."/>
            <person name="Kim D."/>
            <person name="Kim S."/>
            <person name="Ryu S."/>
            <person name="Song J.Y."/>
            <person name="Lee S.K."/>
        </authorList>
    </citation>
    <scope>NUCLEOTIDE SEQUENCE [LARGE SCALE GENOMIC DNA]</scope>
    <source>
        <tissue evidence="1">Muscle</tissue>
    </source>
</reference>
<name>A0A4Z2EG93_9TELE</name>
<evidence type="ECO:0000313" key="2">
    <source>
        <dbReference type="Proteomes" id="UP000314294"/>
    </source>
</evidence>
<dbReference type="EMBL" id="SRLO01007725">
    <property type="protein sequence ID" value="TNN27793.1"/>
    <property type="molecule type" value="Genomic_DNA"/>
</dbReference>
<sequence>MTARWTPRSCVGPPCCLFLGMKPRWSLGPCSPSPTPWRATRERWRCPPPARRPCWETWPWPSTPTILGIRPVPLLLLPP</sequence>